<feature type="chain" id="PRO_5015767343" evidence="1">
    <location>
        <begin position="29"/>
        <end position="509"/>
    </location>
</feature>
<comment type="caution">
    <text evidence="2">The sequence shown here is derived from an EMBL/GenBank/DDBJ whole genome shotgun (WGS) entry which is preliminary data.</text>
</comment>
<dbReference type="Proteomes" id="UP000239388">
    <property type="component" value="Unassembled WGS sequence"/>
</dbReference>
<evidence type="ECO:0000313" key="3">
    <source>
        <dbReference type="Proteomes" id="UP000239388"/>
    </source>
</evidence>
<evidence type="ECO:0000313" key="2">
    <source>
        <dbReference type="EMBL" id="PQO27817.1"/>
    </source>
</evidence>
<sequence>MPHSHLLARILACLALVVALLVPSLAIAASANYELRVVDAKTNLPCAAKIRIMDSRGNPKRIKGALMINGSAYFTGSLKMELRPGQYQFRLDAGPEYPFLEGNFILNSGDSDSRTIELKQFIDMTREDWYPGNLAMSGETADLETIMMADDLVLGNHITWDNQSNRWAGKPIGTPTIEFGGDRYLWQLGGEDNRAGGKLWFARLNEPLPVQRLSHEYPAATFFQSDLKNAHVTARSPMEPDLPMWISQDLLDSICVLSPEIEAYQFGPKHPLAEQAKEIRKGDVTGNSRLALDTYFKLLETGVRLPPVAANGTVKEEQTSRLDRVYAHVDGVFTPETWWQAIEAGRTFVTNGPLLRANVEGKFPGHVFPINIGEKHEFQIALSLATRQTIVYLEIIKNGEKVKEVSLEEYKDRQGILPPVEFTDSGWFLVRVVTEESGYYQYAMTAPFYVEANGQPRISKSASEFFRDWVFRRAMNIDLPDGDQRNEIVDLQRNARDFWQKRAQQANAP</sequence>
<reference evidence="2 3" key="1">
    <citation type="submission" date="2018-02" db="EMBL/GenBank/DDBJ databases">
        <title>Comparative genomes isolates from brazilian mangrove.</title>
        <authorList>
            <person name="Araujo J.E."/>
            <person name="Taketani R.G."/>
            <person name="Silva M.C.P."/>
            <person name="Loureco M.V."/>
            <person name="Andreote F.D."/>
        </authorList>
    </citation>
    <scope>NUCLEOTIDE SEQUENCE [LARGE SCALE GENOMIC DNA]</scope>
    <source>
        <strain evidence="2 3">NAP PRIS-MGV</strain>
    </source>
</reference>
<name>A0A2S8F6M6_9BACT</name>
<feature type="signal peptide" evidence="1">
    <location>
        <begin position="1"/>
        <end position="28"/>
    </location>
</feature>
<keyword evidence="1" id="KW-0732">Signal</keyword>
<dbReference type="AlphaFoldDB" id="A0A2S8F6M6"/>
<evidence type="ECO:0000256" key="1">
    <source>
        <dbReference type="SAM" id="SignalP"/>
    </source>
</evidence>
<organism evidence="2 3">
    <name type="scientific">Blastopirellula marina</name>
    <dbReference type="NCBI Taxonomy" id="124"/>
    <lineage>
        <taxon>Bacteria</taxon>
        <taxon>Pseudomonadati</taxon>
        <taxon>Planctomycetota</taxon>
        <taxon>Planctomycetia</taxon>
        <taxon>Pirellulales</taxon>
        <taxon>Pirellulaceae</taxon>
        <taxon>Blastopirellula</taxon>
    </lineage>
</organism>
<accession>A0A2S8F6M6</accession>
<protein>
    <submittedName>
        <fullName evidence="2">Uncharacterized protein</fullName>
    </submittedName>
</protein>
<dbReference type="EMBL" id="PUIB01000026">
    <property type="protein sequence ID" value="PQO27817.1"/>
    <property type="molecule type" value="Genomic_DNA"/>
</dbReference>
<gene>
    <name evidence="2" type="ORF">C5Y98_26165</name>
</gene>
<dbReference type="RefSeq" id="WP_105358927.1">
    <property type="nucleotide sequence ID" value="NZ_PUIB01000026.1"/>
</dbReference>
<dbReference type="OrthoDB" id="232833at2"/>
<proteinExistence type="predicted"/>